<sequence length="522" mass="57323">MNLCLGSVTPTLFLLIETQFGASSLQNYDGILRNSIIASRMSFSWRLALSFMLALPIGLSVSYKRFVGGSSGMLIDPAEYVGNISYYGTFAPPGLESLGQSTGISMFTNATLDFATATSPTSWEDQEPVLPSGPQAYGYNVLLLSNTSSALLDMPQASYVNAVQSKLASGESWTVTAPVIGTVAILNASKQTDPAGWNKTFMSRCLFELYGPGFEVDYCQNACPNTYSSGAYSHNSMMNNWALQLLSPDSPGNQSTQWIGLVPDFRIEYISSCWVFSEYARLYDITRRQCEGTWLITRGRIQLLAGSCDSIVLSEEKQYPITRSALFLGVWYTQPLLEFLGPFSTTRNESSWDGPYFATAVAAMLWSRIVAMNSATKLENEGREIIWTSTPDHSNLTYDEVGLAYPVNDTVLYTRPTLIKSYWLYLVLSIQPLLLIMVLGLTALLHATPLDKGFNLIAILSGVNPESPRCLAGASLSGKLKKELTLDFRPSKNNGKNVIQYSVTSSLESVGHGDVEHDALYH</sequence>
<evidence type="ECO:0000313" key="2">
    <source>
        <dbReference type="EMBL" id="KAK9415018.1"/>
    </source>
</evidence>
<comment type="caution">
    <text evidence="2">The sequence shown here is derived from an EMBL/GenBank/DDBJ whole genome shotgun (WGS) entry which is preliminary data.</text>
</comment>
<keyword evidence="3" id="KW-1185">Reference proteome</keyword>
<accession>A0ABR2UKL1</accession>
<keyword evidence="1" id="KW-0472">Membrane</keyword>
<evidence type="ECO:0000313" key="3">
    <source>
        <dbReference type="Proteomes" id="UP001408356"/>
    </source>
</evidence>
<protein>
    <submittedName>
        <fullName evidence="2">Uncharacterized protein</fullName>
    </submittedName>
</protein>
<reference evidence="2 3" key="1">
    <citation type="journal article" date="2024" name="J. Plant Pathol.">
        <title>Sequence and assembly of the genome of Seiridium unicorne, isolate CBS 538.82, causal agent of cypress canker disease.</title>
        <authorList>
            <person name="Scali E."/>
            <person name="Rocca G.D."/>
            <person name="Danti R."/>
            <person name="Garbelotto M."/>
            <person name="Barberini S."/>
            <person name="Baroncelli R."/>
            <person name="Emiliani G."/>
        </authorList>
    </citation>
    <scope>NUCLEOTIDE SEQUENCE [LARGE SCALE GENOMIC DNA]</scope>
    <source>
        <strain evidence="2 3">BM-138-508</strain>
    </source>
</reference>
<organism evidence="2 3">
    <name type="scientific">Seiridium unicorne</name>
    <dbReference type="NCBI Taxonomy" id="138068"/>
    <lineage>
        <taxon>Eukaryota</taxon>
        <taxon>Fungi</taxon>
        <taxon>Dikarya</taxon>
        <taxon>Ascomycota</taxon>
        <taxon>Pezizomycotina</taxon>
        <taxon>Sordariomycetes</taxon>
        <taxon>Xylariomycetidae</taxon>
        <taxon>Amphisphaeriales</taxon>
        <taxon>Sporocadaceae</taxon>
        <taxon>Seiridium</taxon>
    </lineage>
</organism>
<keyword evidence="1" id="KW-1133">Transmembrane helix</keyword>
<gene>
    <name evidence="2" type="ORF">SUNI508_10623</name>
</gene>
<dbReference type="EMBL" id="JARVKF010000419">
    <property type="protein sequence ID" value="KAK9415018.1"/>
    <property type="molecule type" value="Genomic_DNA"/>
</dbReference>
<dbReference type="Proteomes" id="UP001408356">
    <property type="component" value="Unassembled WGS sequence"/>
</dbReference>
<keyword evidence="1" id="KW-0812">Transmembrane</keyword>
<proteinExistence type="predicted"/>
<feature type="transmembrane region" description="Helical" evidence="1">
    <location>
        <begin position="422"/>
        <end position="445"/>
    </location>
</feature>
<name>A0ABR2UKL1_9PEZI</name>
<evidence type="ECO:0000256" key="1">
    <source>
        <dbReference type="SAM" id="Phobius"/>
    </source>
</evidence>